<proteinExistence type="predicted"/>
<accession>A0ACC1I074</accession>
<organism evidence="1 2">
    <name type="scientific">Spiromyces aspiralis</name>
    <dbReference type="NCBI Taxonomy" id="68401"/>
    <lineage>
        <taxon>Eukaryota</taxon>
        <taxon>Fungi</taxon>
        <taxon>Fungi incertae sedis</taxon>
        <taxon>Zoopagomycota</taxon>
        <taxon>Kickxellomycotina</taxon>
        <taxon>Kickxellomycetes</taxon>
        <taxon>Kickxellales</taxon>
        <taxon>Kickxellaceae</taxon>
        <taxon>Spiromyces</taxon>
    </lineage>
</organism>
<reference evidence="1" key="1">
    <citation type="submission" date="2022-06" db="EMBL/GenBank/DDBJ databases">
        <title>Phylogenomic reconstructions and comparative analyses of Kickxellomycotina fungi.</title>
        <authorList>
            <person name="Reynolds N.K."/>
            <person name="Stajich J.E."/>
            <person name="Barry K."/>
            <person name="Grigoriev I.V."/>
            <person name="Crous P."/>
            <person name="Smith M.E."/>
        </authorList>
    </citation>
    <scope>NUCLEOTIDE SEQUENCE</scope>
    <source>
        <strain evidence="1">RSA 2271</strain>
    </source>
</reference>
<feature type="non-terminal residue" evidence="1">
    <location>
        <position position="1"/>
    </location>
</feature>
<gene>
    <name evidence="1" type="ORF">EV182_001847</name>
</gene>
<protein>
    <submittedName>
        <fullName evidence="1">Uncharacterized protein</fullName>
    </submittedName>
</protein>
<comment type="caution">
    <text evidence="1">The sequence shown here is derived from an EMBL/GenBank/DDBJ whole genome shotgun (WGS) entry which is preliminary data.</text>
</comment>
<keyword evidence="2" id="KW-1185">Reference proteome</keyword>
<evidence type="ECO:0000313" key="2">
    <source>
        <dbReference type="Proteomes" id="UP001145114"/>
    </source>
</evidence>
<evidence type="ECO:0000313" key="1">
    <source>
        <dbReference type="EMBL" id="KAJ1679539.1"/>
    </source>
</evidence>
<dbReference type="EMBL" id="JAMZIH010000320">
    <property type="protein sequence ID" value="KAJ1679539.1"/>
    <property type="molecule type" value="Genomic_DNA"/>
</dbReference>
<name>A0ACC1I074_9FUNG</name>
<dbReference type="Proteomes" id="UP001145114">
    <property type="component" value="Unassembled WGS sequence"/>
</dbReference>
<sequence length="215" mass="24096">CPERSTNAVNNRNSSTRGAKKSPEEIMSSCWFCLANPNLDKQLIVAIGNETYLTMAKGGLVTDKPISNADYTSPVPGGGHVLIIPINHYTNQHRRPDTSTPETWDNFKAETARFKRALADCYSENNCVPVFFEVCRNANHQHTHIQAVPIPKDRKAEIREFFVSVANEEGIEHQDELPKGPSLSAGYFKMEFPDGGKPVYCPIPPHTYFNLQYGR</sequence>